<keyword evidence="7" id="KW-0067">ATP-binding</keyword>
<evidence type="ECO:0000313" key="11">
    <source>
        <dbReference type="EMBL" id="BAI81560.1"/>
    </source>
</evidence>
<dbReference type="SUPFAM" id="SSF47384">
    <property type="entry name" value="Homodimeric domain of signal transducing histidine kinase"/>
    <property type="match status" value="1"/>
</dbReference>
<dbReference type="SUPFAM" id="SSF55874">
    <property type="entry name" value="ATPase domain of HSP90 chaperone/DNA topoisomerase II/histidine kinase"/>
    <property type="match status" value="1"/>
</dbReference>
<protein>
    <recommendedName>
        <fullName evidence="2">histidine kinase</fullName>
        <ecNumber evidence="2">2.7.13.3</ecNumber>
    </recommendedName>
</protein>
<dbReference type="PANTHER" id="PTHR42878:SF7">
    <property type="entry name" value="SENSOR HISTIDINE KINASE GLRK"/>
    <property type="match status" value="1"/>
</dbReference>
<evidence type="ECO:0000256" key="6">
    <source>
        <dbReference type="ARBA" id="ARBA00022777"/>
    </source>
</evidence>
<keyword evidence="12" id="KW-1185">Reference proteome</keyword>
<evidence type="ECO:0000256" key="8">
    <source>
        <dbReference type="ARBA" id="ARBA00023012"/>
    </source>
</evidence>
<dbReference type="InterPro" id="IPR003594">
    <property type="entry name" value="HATPase_dom"/>
</dbReference>
<evidence type="ECO:0000313" key="12">
    <source>
        <dbReference type="Proteomes" id="UP000001520"/>
    </source>
</evidence>
<keyword evidence="6 11" id="KW-0418">Kinase</keyword>
<keyword evidence="9" id="KW-0472">Membrane</keyword>
<dbReference type="InterPro" id="IPR036097">
    <property type="entry name" value="HisK_dim/P_sf"/>
</dbReference>
<dbReference type="KEGG" id="ddf:DEFDS_2112"/>
<dbReference type="HOGENOM" id="CLU_656768_0_0_0"/>
<evidence type="ECO:0000256" key="1">
    <source>
        <dbReference type="ARBA" id="ARBA00000085"/>
    </source>
</evidence>
<keyword evidence="8" id="KW-0902">Two-component regulatory system</keyword>
<dbReference type="PRINTS" id="PR00344">
    <property type="entry name" value="BCTRLSENSOR"/>
</dbReference>
<evidence type="ECO:0000256" key="5">
    <source>
        <dbReference type="ARBA" id="ARBA00022741"/>
    </source>
</evidence>
<dbReference type="GO" id="GO:0000155">
    <property type="term" value="F:phosphorelay sensor kinase activity"/>
    <property type="evidence" value="ECO:0007669"/>
    <property type="project" value="InterPro"/>
</dbReference>
<dbReference type="CDD" id="cd00075">
    <property type="entry name" value="HATPase"/>
    <property type="match status" value="1"/>
</dbReference>
<dbReference type="InterPro" id="IPR050351">
    <property type="entry name" value="BphY/WalK/GraS-like"/>
</dbReference>
<dbReference type="EC" id="2.7.13.3" evidence="2"/>
<dbReference type="PROSITE" id="PS50109">
    <property type="entry name" value="HIS_KIN"/>
    <property type="match status" value="1"/>
</dbReference>
<dbReference type="GO" id="GO:0005524">
    <property type="term" value="F:ATP binding"/>
    <property type="evidence" value="ECO:0007669"/>
    <property type="project" value="UniProtKB-KW"/>
</dbReference>
<dbReference type="SMART" id="SM00387">
    <property type="entry name" value="HATPase_c"/>
    <property type="match status" value="1"/>
</dbReference>
<proteinExistence type="predicted"/>
<reference evidence="11 12" key="1">
    <citation type="journal article" date="2010" name="DNA Res.">
        <title>Bacterial lifestyle in a deep-sea hydrothermal vent chimney revealed by the genome sequence of the thermophilic bacterium Deferribacter desulfuricans SSM1.</title>
        <authorList>
            <person name="Takaki Y."/>
            <person name="Shimamura S."/>
            <person name="Nakagawa S."/>
            <person name="Fukuhara Y."/>
            <person name="Horikawa H."/>
            <person name="Ankai A."/>
            <person name="Harada T."/>
            <person name="Hosoyama A."/>
            <person name="Oguchi A."/>
            <person name="Fukui S."/>
            <person name="Fujita N."/>
            <person name="Takami H."/>
            <person name="Takai K."/>
        </authorList>
    </citation>
    <scope>NUCLEOTIDE SEQUENCE [LARGE SCALE GENOMIC DNA]</scope>
    <source>
        <strain evidence="12">DSM 14783 / JCM 11476 / NBRC 101012 / SSM1</strain>
    </source>
</reference>
<dbReference type="InterPro" id="IPR036890">
    <property type="entry name" value="HATPase_C_sf"/>
</dbReference>
<accession>D3PA20</accession>
<dbReference type="Gene3D" id="1.10.287.130">
    <property type="match status" value="1"/>
</dbReference>
<gene>
    <name evidence="11" type="ordered locus">DEFDS_2112</name>
</gene>
<dbReference type="Pfam" id="PF00512">
    <property type="entry name" value="HisKA"/>
    <property type="match status" value="1"/>
</dbReference>
<name>D3PA20_DEFDS</name>
<keyword evidence="5" id="KW-0547">Nucleotide-binding</keyword>
<keyword evidence="4" id="KW-0808">Transferase</keyword>
<evidence type="ECO:0000259" key="10">
    <source>
        <dbReference type="PROSITE" id="PS50109"/>
    </source>
</evidence>
<dbReference type="RefSeq" id="WP_013008805.1">
    <property type="nucleotide sequence ID" value="NC_013939.1"/>
</dbReference>
<dbReference type="GO" id="GO:0007234">
    <property type="term" value="P:osmosensory signaling via phosphorelay pathway"/>
    <property type="evidence" value="ECO:0007669"/>
    <property type="project" value="TreeGrafter"/>
</dbReference>
<evidence type="ECO:0000256" key="7">
    <source>
        <dbReference type="ARBA" id="ARBA00022840"/>
    </source>
</evidence>
<dbReference type="eggNOG" id="COG2205">
    <property type="taxonomic scope" value="Bacteria"/>
</dbReference>
<dbReference type="InterPro" id="IPR005467">
    <property type="entry name" value="His_kinase_dom"/>
</dbReference>
<comment type="catalytic activity">
    <reaction evidence="1">
        <text>ATP + protein L-histidine = ADP + protein N-phospho-L-histidine.</text>
        <dbReference type="EC" id="2.7.13.3"/>
    </reaction>
</comment>
<evidence type="ECO:0000256" key="9">
    <source>
        <dbReference type="SAM" id="Phobius"/>
    </source>
</evidence>
<evidence type="ECO:0000256" key="3">
    <source>
        <dbReference type="ARBA" id="ARBA00022553"/>
    </source>
</evidence>
<dbReference type="OrthoDB" id="1931120at2"/>
<dbReference type="AlphaFoldDB" id="D3PA20"/>
<dbReference type="InterPro" id="IPR003661">
    <property type="entry name" value="HisK_dim/P_dom"/>
</dbReference>
<sequence>MDYLKKFKILIIAGVLLSVLIFSLHIYSSLSTLKSIKSNVLELGKFIVSSFEISNRFLFINNEFGRKKYEEFIKQFSSNKSIDNLIIYDEKGKILFVGKEGDRKLERYFPDETEIKEDNKNFIIYHRMERNFGAGMMGMMRMMRGFHPTPVEHTFYMALFLSKSSYNYFKKKMISDLIQMIILYIFMILILGYSYRYFKLYAELSSKINKMEKNAEMGKFANLLAHEIKNPLSSITGLLQYLLDTENNEQKQDILLRVRNELKRLNDMVNDFLTYGREIQLQLDNEDISEIISEVIEMLKYDIESKQLNIDIKAEKLIAQVDRNRMIQVFMNLILNAIDASKTGDTIKIAFERRKVKIINNVYETVKTDKIFDPFYTTKTVGSGLGLSIVKKIVELHGFRVYLENTDPFIIVLDFENGG</sequence>
<dbReference type="InterPro" id="IPR004358">
    <property type="entry name" value="Sig_transdc_His_kin-like_C"/>
</dbReference>
<keyword evidence="9" id="KW-0812">Transmembrane</keyword>
<dbReference type="Pfam" id="PF02518">
    <property type="entry name" value="HATPase_c"/>
    <property type="match status" value="1"/>
</dbReference>
<keyword evidence="9" id="KW-1133">Transmembrane helix</keyword>
<evidence type="ECO:0000256" key="2">
    <source>
        <dbReference type="ARBA" id="ARBA00012438"/>
    </source>
</evidence>
<dbReference type="Gene3D" id="3.30.565.10">
    <property type="entry name" value="Histidine kinase-like ATPase, C-terminal domain"/>
    <property type="match status" value="1"/>
</dbReference>
<feature type="transmembrane region" description="Helical" evidence="9">
    <location>
        <begin position="177"/>
        <end position="198"/>
    </location>
</feature>
<dbReference type="Proteomes" id="UP000001520">
    <property type="component" value="Chromosome"/>
</dbReference>
<dbReference type="PANTHER" id="PTHR42878">
    <property type="entry name" value="TWO-COMPONENT HISTIDINE KINASE"/>
    <property type="match status" value="1"/>
</dbReference>
<dbReference type="CDD" id="cd00082">
    <property type="entry name" value="HisKA"/>
    <property type="match status" value="1"/>
</dbReference>
<keyword evidence="3" id="KW-0597">Phosphoprotein</keyword>
<dbReference type="STRING" id="639282.DEFDS_2112"/>
<dbReference type="SMART" id="SM00388">
    <property type="entry name" value="HisKA"/>
    <property type="match status" value="1"/>
</dbReference>
<feature type="transmembrane region" description="Helical" evidence="9">
    <location>
        <begin position="6"/>
        <end position="27"/>
    </location>
</feature>
<dbReference type="EMBL" id="AP011529">
    <property type="protein sequence ID" value="BAI81560.1"/>
    <property type="molecule type" value="Genomic_DNA"/>
</dbReference>
<dbReference type="GO" id="GO:0000156">
    <property type="term" value="F:phosphorelay response regulator activity"/>
    <property type="evidence" value="ECO:0007669"/>
    <property type="project" value="TreeGrafter"/>
</dbReference>
<evidence type="ECO:0000256" key="4">
    <source>
        <dbReference type="ARBA" id="ARBA00022679"/>
    </source>
</evidence>
<dbReference type="GO" id="GO:0030295">
    <property type="term" value="F:protein kinase activator activity"/>
    <property type="evidence" value="ECO:0007669"/>
    <property type="project" value="TreeGrafter"/>
</dbReference>
<organism evidence="11 12">
    <name type="scientific">Deferribacter desulfuricans (strain DSM 14783 / JCM 11476 / NBRC 101012 / SSM1)</name>
    <dbReference type="NCBI Taxonomy" id="639282"/>
    <lineage>
        <taxon>Bacteria</taxon>
        <taxon>Pseudomonadati</taxon>
        <taxon>Deferribacterota</taxon>
        <taxon>Deferribacteres</taxon>
        <taxon>Deferribacterales</taxon>
        <taxon>Deferribacteraceae</taxon>
        <taxon>Deferribacter</taxon>
    </lineage>
</organism>
<feature type="domain" description="Histidine kinase" evidence="10">
    <location>
        <begin position="223"/>
        <end position="405"/>
    </location>
</feature>